<protein>
    <submittedName>
        <fullName evidence="1">Uncharacterized protein</fullName>
    </submittedName>
</protein>
<reference evidence="1 2" key="1">
    <citation type="submission" date="2016-01" db="EMBL/GenBank/DDBJ databases">
        <title>The new phylogeny of the genus Mycobacterium.</title>
        <authorList>
            <person name="Tarcisio F."/>
            <person name="Conor M."/>
            <person name="Antonella G."/>
            <person name="Elisabetta G."/>
            <person name="Giulia F.S."/>
            <person name="Sara T."/>
            <person name="Anna F."/>
            <person name="Clotilde B."/>
            <person name="Roberto B."/>
            <person name="Veronica D.S."/>
            <person name="Fabio R."/>
            <person name="Monica P."/>
            <person name="Olivier J."/>
            <person name="Enrico T."/>
            <person name="Nicola S."/>
        </authorList>
    </citation>
    <scope>NUCLEOTIDE SEQUENCE [LARGE SCALE GENOMIC DNA]</scope>
    <source>
        <strain evidence="1 2">DSM 44166</strain>
    </source>
</reference>
<dbReference type="AlphaFoldDB" id="A0A1X2DND2"/>
<accession>A0A1X2DND2</accession>
<evidence type="ECO:0000313" key="2">
    <source>
        <dbReference type="Proteomes" id="UP000193317"/>
    </source>
</evidence>
<evidence type="ECO:0000313" key="1">
    <source>
        <dbReference type="EMBL" id="ORW89697.1"/>
    </source>
</evidence>
<gene>
    <name evidence="1" type="ORF">AWC27_12445</name>
</gene>
<dbReference type="Proteomes" id="UP000193317">
    <property type="component" value="Unassembled WGS sequence"/>
</dbReference>
<proteinExistence type="predicted"/>
<dbReference type="EMBL" id="LQPW01000167">
    <property type="protein sequence ID" value="ORW89697.1"/>
    <property type="molecule type" value="Genomic_DNA"/>
</dbReference>
<name>A0A1X2DND2_MYCSZ</name>
<sequence>MSFSNSEYICKPRLHQVRHAATGDHAGVVVVSRIQQVCLHRKENARSRSGDTTDNESLHIAAAMSLMSAAEVAVGDDLPEGAAV</sequence>
<comment type="caution">
    <text evidence="1">The sequence shown here is derived from an EMBL/GenBank/DDBJ whole genome shotgun (WGS) entry which is preliminary data.</text>
</comment>
<organism evidence="1 2">
    <name type="scientific">Mycobacterium szulgai</name>
    <dbReference type="NCBI Taxonomy" id="1787"/>
    <lineage>
        <taxon>Bacteria</taxon>
        <taxon>Bacillati</taxon>
        <taxon>Actinomycetota</taxon>
        <taxon>Actinomycetes</taxon>
        <taxon>Mycobacteriales</taxon>
        <taxon>Mycobacteriaceae</taxon>
        <taxon>Mycobacterium</taxon>
    </lineage>
</organism>
<keyword evidence="2" id="KW-1185">Reference proteome</keyword>